<feature type="transmembrane region" description="Helical" evidence="8">
    <location>
        <begin position="215"/>
        <end position="233"/>
    </location>
</feature>
<dbReference type="Proteomes" id="UP000554286">
    <property type="component" value="Unassembled WGS sequence"/>
</dbReference>
<dbReference type="RefSeq" id="WP_184043922.1">
    <property type="nucleotide sequence ID" value="NZ_JACIGK010000010.1"/>
</dbReference>
<gene>
    <name evidence="10" type="ORF">GGD89_001618</name>
</gene>
<dbReference type="NCBIfam" id="NF033827">
    <property type="entry name" value="CDF_efflux_DmeF"/>
    <property type="match status" value="1"/>
</dbReference>
<evidence type="ECO:0000256" key="3">
    <source>
        <dbReference type="ARBA" id="ARBA00022692"/>
    </source>
</evidence>
<evidence type="ECO:0000259" key="9">
    <source>
        <dbReference type="Pfam" id="PF01545"/>
    </source>
</evidence>
<evidence type="ECO:0000313" key="10">
    <source>
        <dbReference type="EMBL" id="MBB4265992.1"/>
    </source>
</evidence>
<feature type="region of interest" description="Disordered" evidence="7">
    <location>
        <begin position="157"/>
        <end position="177"/>
    </location>
</feature>
<dbReference type="PANTHER" id="PTHR45755">
    <property type="match status" value="1"/>
</dbReference>
<name>A0A7W6RCT2_9PROT</name>
<accession>A0A7W6RCT2</accession>
<keyword evidence="4 8" id="KW-1133">Transmembrane helix</keyword>
<evidence type="ECO:0000256" key="2">
    <source>
        <dbReference type="ARBA" id="ARBA00022448"/>
    </source>
</evidence>
<comment type="caution">
    <text evidence="10">The sequence shown here is derived from an EMBL/GenBank/DDBJ whole genome shotgun (WGS) entry which is preliminary data.</text>
</comment>
<evidence type="ECO:0000256" key="4">
    <source>
        <dbReference type="ARBA" id="ARBA00022989"/>
    </source>
</evidence>
<evidence type="ECO:0000256" key="5">
    <source>
        <dbReference type="ARBA" id="ARBA00023065"/>
    </source>
</evidence>
<feature type="transmembrane region" description="Helical" evidence="8">
    <location>
        <begin position="63"/>
        <end position="79"/>
    </location>
</feature>
<evidence type="ECO:0000256" key="1">
    <source>
        <dbReference type="ARBA" id="ARBA00004141"/>
    </source>
</evidence>
<comment type="subcellular location">
    <subcellularLocation>
        <location evidence="1">Membrane</location>
        <topology evidence="1">Multi-pass membrane protein</topology>
    </subcellularLocation>
</comment>
<dbReference type="EMBL" id="JACIGK010000010">
    <property type="protein sequence ID" value="MBB4265992.1"/>
    <property type="molecule type" value="Genomic_DNA"/>
</dbReference>
<feature type="transmembrane region" description="Helical" evidence="8">
    <location>
        <begin position="99"/>
        <end position="117"/>
    </location>
</feature>
<protein>
    <submittedName>
        <fullName evidence="10">Cation diffusion facilitator family transporter</fullName>
    </submittedName>
</protein>
<dbReference type="GO" id="GO:0006882">
    <property type="term" value="P:intracellular zinc ion homeostasis"/>
    <property type="evidence" value="ECO:0007669"/>
    <property type="project" value="InterPro"/>
</dbReference>
<feature type="compositionally biased region" description="Basic residues" evidence="7">
    <location>
        <begin position="158"/>
        <end position="175"/>
    </location>
</feature>
<keyword evidence="11" id="KW-1185">Reference proteome</keyword>
<keyword evidence="5" id="KW-0406">Ion transport</keyword>
<dbReference type="NCBIfam" id="TIGR01297">
    <property type="entry name" value="CDF"/>
    <property type="match status" value="1"/>
</dbReference>
<dbReference type="InterPro" id="IPR002524">
    <property type="entry name" value="Cation_efflux"/>
</dbReference>
<feature type="transmembrane region" description="Helical" evidence="8">
    <location>
        <begin position="184"/>
        <end position="209"/>
    </location>
</feature>
<keyword evidence="6 8" id="KW-0472">Membrane</keyword>
<dbReference type="Gene3D" id="1.20.1510.10">
    <property type="entry name" value="Cation efflux protein transmembrane domain"/>
    <property type="match status" value="1"/>
</dbReference>
<feature type="domain" description="Cation efflux protein transmembrane" evidence="9">
    <location>
        <begin position="32"/>
        <end position="241"/>
    </location>
</feature>
<evidence type="ECO:0000256" key="8">
    <source>
        <dbReference type="SAM" id="Phobius"/>
    </source>
</evidence>
<dbReference type="InterPro" id="IPR058533">
    <property type="entry name" value="Cation_efflux_TM"/>
</dbReference>
<dbReference type="InterPro" id="IPR027469">
    <property type="entry name" value="Cation_efflux_TMD_sf"/>
</dbReference>
<feature type="transmembrane region" description="Helical" evidence="8">
    <location>
        <begin position="32"/>
        <end position="57"/>
    </location>
</feature>
<sequence length="320" mass="33846">MSQAAPPCPTIGHFDHRFGGVDARPQEHRVRLVTLITLAVMAVEIAAGLLTGSMALLADGVHMGTHALALGLAAAAYVFARRHAHDPRFSLGTGKTGDLAGFASALMLGFTALLMIGHAVERLLNPQSIAYGEALLIAVIGLVVNVVSAVALTGGHEHHGHGHDHDHRHDHHHGHGHDNNLRAALVHVIADALTSVGAIIALATAWAYGWRWLDPAVAMVSAAVILVWAYGLLRDTGRVLLDTEAPQTLRRQVLGSLEADGDSRVEDLHMWSVGSGAVMLVASVVTHGDRQPDDYKAALPEDAGICHPIIEVRHCDACGP</sequence>
<organism evidence="10 11">
    <name type="scientific">Roseospira visakhapatnamensis</name>
    <dbReference type="NCBI Taxonomy" id="390880"/>
    <lineage>
        <taxon>Bacteria</taxon>
        <taxon>Pseudomonadati</taxon>
        <taxon>Pseudomonadota</taxon>
        <taxon>Alphaproteobacteria</taxon>
        <taxon>Rhodospirillales</taxon>
        <taxon>Rhodospirillaceae</taxon>
        <taxon>Roseospira</taxon>
    </lineage>
</organism>
<dbReference type="GO" id="GO:0005385">
    <property type="term" value="F:zinc ion transmembrane transporter activity"/>
    <property type="evidence" value="ECO:0007669"/>
    <property type="project" value="InterPro"/>
</dbReference>
<reference evidence="10 11" key="1">
    <citation type="submission" date="2020-08" db="EMBL/GenBank/DDBJ databases">
        <title>Genome sequencing of Purple Non-Sulfur Bacteria from various extreme environments.</title>
        <authorList>
            <person name="Mayer M."/>
        </authorList>
    </citation>
    <scope>NUCLEOTIDE SEQUENCE [LARGE SCALE GENOMIC DNA]</scope>
    <source>
        <strain evidence="10 11">JA131</strain>
    </source>
</reference>
<evidence type="ECO:0000313" key="11">
    <source>
        <dbReference type="Proteomes" id="UP000554286"/>
    </source>
</evidence>
<dbReference type="AlphaFoldDB" id="A0A7W6RCT2"/>
<dbReference type="SUPFAM" id="SSF161111">
    <property type="entry name" value="Cation efflux protein transmembrane domain-like"/>
    <property type="match status" value="1"/>
</dbReference>
<evidence type="ECO:0000256" key="6">
    <source>
        <dbReference type="ARBA" id="ARBA00023136"/>
    </source>
</evidence>
<dbReference type="InterPro" id="IPR045316">
    <property type="entry name" value="Msc2-like"/>
</dbReference>
<feature type="transmembrane region" description="Helical" evidence="8">
    <location>
        <begin position="129"/>
        <end position="152"/>
    </location>
</feature>
<keyword evidence="3 8" id="KW-0812">Transmembrane</keyword>
<dbReference type="Pfam" id="PF01545">
    <property type="entry name" value="Cation_efflux"/>
    <property type="match status" value="1"/>
</dbReference>
<dbReference type="GO" id="GO:0016020">
    <property type="term" value="C:membrane"/>
    <property type="evidence" value="ECO:0007669"/>
    <property type="project" value="UniProtKB-SubCell"/>
</dbReference>
<proteinExistence type="predicted"/>
<dbReference type="PANTHER" id="PTHR45755:SF4">
    <property type="entry name" value="ZINC TRANSPORTER 7"/>
    <property type="match status" value="1"/>
</dbReference>
<evidence type="ECO:0000256" key="7">
    <source>
        <dbReference type="SAM" id="MobiDB-lite"/>
    </source>
</evidence>
<keyword evidence="2" id="KW-0813">Transport</keyword>